<protein>
    <recommendedName>
        <fullName evidence="4">dihydropteroate synthase</fullName>
        <ecNumber evidence="4">2.5.1.15</ecNumber>
    </recommendedName>
</protein>
<dbReference type="GO" id="GO:0046656">
    <property type="term" value="P:folic acid biosynthetic process"/>
    <property type="evidence" value="ECO:0007669"/>
    <property type="project" value="UniProtKB-KW"/>
</dbReference>
<dbReference type="Pfam" id="PF00809">
    <property type="entry name" value="Pterin_bind"/>
    <property type="match status" value="1"/>
</dbReference>
<comment type="catalytic activity">
    <reaction evidence="1">
        <text>(7,8-dihydropterin-6-yl)methyl diphosphate + 4-aminobenzoate = 7,8-dihydropteroate + diphosphate</text>
        <dbReference type="Rhea" id="RHEA:19949"/>
        <dbReference type="ChEBI" id="CHEBI:17836"/>
        <dbReference type="ChEBI" id="CHEBI:17839"/>
        <dbReference type="ChEBI" id="CHEBI:33019"/>
        <dbReference type="ChEBI" id="CHEBI:72950"/>
        <dbReference type="EC" id="2.5.1.15"/>
    </reaction>
</comment>
<evidence type="ECO:0000256" key="6">
    <source>
        <dbReference type="ARBA" id="ARBA00022723"/>
    </source>
</evidence>
<dbReference type="CDD" id="cd00739">
    <property type="entry name" value="DHPS"/>
    <property type="match status" value="1"/>
</dbReference>
<dbReference type="Gene3D" id="3.20.20.20">
    <property type="entry name" value="Dihydropteroate synthase-like"/>
    <property type="match status" value="1"/>
</dbReference>
<feature type="domain" description="Pterin-binding" evidence="9">
    <location>
        <begin position="119"/>
        <end position="376"/>
    </location>
</feature>
<evidence type="ECO:0000256" key="1">
    <source>
        <dbReference type="ARBA" id="ARBA00000012"/>
    </source>
</evidence>
<evidence type="ECO:0000256" key="7">
    <source>
        <dbReference type="ARBA" id="ARBA00022842"/>
    </source>
</evidence>
<evidence type="ECO:0000256" key="4">
    <source>
        <dbReference type="ARBA" id="ARBA00012458"/>
    </source>
</evidence>
<evidence type="ECO:0000256" key="8">
    <source>
        <dbReference type="ARBA" id="ARBA00022909"/>
    </source>
</evidence>
<dbReference type="PIRSF" id="PIRSF000501">
    <property type="entry name" value="DHPS_Campy_prd"/>
    <property type="match status" value="1"/>
</dbReference>
<dbReference type="PROSITE" id="PS50972">
    <property type="entry name" value="PTERIN_BINDING"/>
    <property type="match status" value="1"/>
</dbReference>
<dbReference type="RefSeq" id="WP_096258491.1">
    <property type="nucleotide sequence ID" value="NZ_BDME01000001.1"/>
</dbReference>
<evidence type="ECO:0000313" key="11">
    <source>
        <dbReference type="Proteomes" id="UP000217944"/>
    </source>
</evidence>
<dbReference type="AlphaFoldDB" id="A0A292YD45"/>
<dbReference type="GO" id="GO:0046872">
    <property type="term" value="F:metal ion binding"/>
    <property type="evidence" value="ECO:0007669"/>
    <property type="project" value="UniProtKB-KW"/>
</dbReference>
<comment type="pathway">
    <text evidence="3">Cofactor biosynthesis; tetrahydrofolate biosynthesis; 7,8-dihydrofolate from 2-amino-4-hydroxy-6-hydroxymethyl-7,8-dihydropteridine diphosphate and 4-aminobenzoate: step 1/2.</text>
</comment>
<dbReference type="NCBIfam" id="TIGR01496">
    <property type="entry name" value="DHPS"/>
    <property type="match status" value="1"/>
</dbReference>
<dbReference type="InterPro" id="IPR011005">
    <property type="entry name" value="Dihydropteroate_synth-like_sf"/>
</dbReference>
<organism evidence="10 11">
    <name type="scientific">Lebetimonas natsushimae</name>
    <dbReference type="NCBI Taxonomy" id="1936991"/>
    <lineage>
        <taxon>Bacteria</taxon>
        <taxon>Pseudomonadati</taxon>
        <taxon>Campylobacterota</taxon>
        <taxon>Epsilonproteobacteria</taxon>
        <taxon>Nautiliales</taxon>
        <taxon>Nautiliaceae</taxon>
        <taxon>Lebetimonas</taxon>
    </lineage>
</organism>
<evidence type="ECO:0000259" key="9">
    <source>
        <dbReference type="PROSITE" id="PS50972"/>
    </source>
</evidence>
<keyword evidence="6" id="KW-0479">Metal-binding</keyword>
<dbReference type="SUPFAM" id="SSF51717">
    <property type="entry name" value="Dihydropteroate synthetase-like"/>
    <property type="match status" value="1"/>
</dbReference>
<evidence type="ECO:0000256" key="3">
    <source>
        <dbReference type="ARBA" id="ARBA00004763"/>
    </source>
</evidence>
<dbReference type="Proteomes" id="UP000217944">
    <property type="component" value="Unassembled WGS sequence"/>
</dbReference>
<dbReference type="OrthoDB" id="9811744at2"/>
<evidence type="ECO:0000313" key="10">
    <source>
        <dbReference type="EMBL" id="GAX87349.1"/>
    </source>
</evidence>
<dbReference type="EMBL" id="BDME01000001">
    <property type="protein sequence ID" value="GAX87349.1"/>
    <property type="molecule type" value="Genomic_DNA"/>
</dbReference>
<dbReference type="GO" id="GO:0004156">
    <property type="term" value="F:dihydropteroate synthase activity"/>
    <property type="evidence" value="ECO:0007669"/>
    <property type="project" value="UniProtKB-EC"/>
</dbReference>
<gene>
    <name evidence="10" type="ORF">LNAT_P0644</name>
</gene>
<sequence length="386" mass="43575">MKIYKLNPNIDLKRLMQKMGVDKAGIEIMKQKHSLFIFYIKNITCGAANILKQDALSIGAELAVPIGVPNCKNKIFDALLFCNEKQLRILVKKELSQPFGLKDLAKKLKEFINMPSFPLKIMGVINANDDSFFEGSRFKGVEAVSVIEKMIEEGADIIDIGGVSSRPGSVYPGVEEELNRVKPIIDEIYKNRLYEKAVFSIDTFKAKVLEYALDRGFKIANDITGLESDEYAKVAAKFNASVVIMHKKGTPKDMQKNPFYENVILEVDEFFEERIEKANSFGIKDIILDVGIGFGKRLEDNLALIKHMEHFLHFGYELLIGASRKSMIDMIMKKYNRSTTPAERLPGTLAIHQEAVRNGASIVRCHDVAEHFQALKVFEEIGKFDV</sequence>
<dbReference type="PANTHER" id="PTHR20941:SF1">
    <property type="entry name" value="FOLIC ACID SYNTHESIS PROTEIN FOL1"/>
    <property type="match status" value="1"/>
</dbReference>
<dbReference type="InterPro" id="IPR016227">
    <property type="entry name" value="Dihydropteroate_synthase_prd"/>
</dbReference>
<dbReference type="InterPro" id="IPR006390">
    <property type="entry name" value="DHP_synth_dom"/>
</dbReference>
<keyword evidence="11" id="KW-1185">Reference proteome</keyword>
<proteinExistence type="predicted"/>
<keyword evidence="8" id="KW-0289">Folate biosynthesis</keyword>
<keyword evidence="7" id="KW-0460">Magnesium</keyword>
<dbReference type="InterPro" id="IPR045031">
    <property type="entry name" value="DHP_synth-like"/>
</dbReference>
<dbReference type="GO" id="GO:0046654">
    <property type="term" value="P:tetrahydrofolate biosynthetic process"/>
    <property type="evidence" value="ECO:0007669"/>
    <property type="project" value="TreeGrafter"/>
</dbReference>
<name>A0A292YD45_9BACT</name>
<reference evidence="10 11" key="1">
    <citation type="journal article" date="2017" name="Syst. Appl. Microbiol.">
        <title>Lebetimonas natsushimae sp. nov., a novel strictly anaerobic, moderately thermophilic chemoautotroph isolated from a deep-sea hydrothermal vent polychaete nest in the Mid-Okinawa Trough.</title>
        <authorList>
            <person name="Nagata R."/>
            <person name="Takaki Y."/>
            <person name="Tame A."/>
            <person name="Nunoura T."/>
            <person name="Muto H."/>
            <person name="Mino S."/>
            <person name="Sawayama S."/>
            <person name="Takai K."/>
            <person name="Nakagawa S."/>
        </authorList>
    </citation>
    <scope>NUCLEOTIDE SEQUENCE [LARGE SCALE GENOMIC DNA]</scope>
    <source>
        <strain evidence="10 11">HS1857</strain>
    </source>
</reference>
<comment type="caution">
    <text evidence="10">The sequence shown here is derived from an EMBL/GenBank/DDBJ whole genome shotgun (WGS) entry which is preliminary data.</text>
</comment>
<dbReference type="GO" id="GO:0005829">
    <property type="term" value="C:cytosol"/>
    <property type="evidence" value="ECO:0007669"/>
    <property type="project" value="TreeGrafter"/>
</dbReference>
<accession>A0A292YD45</accession>
<evidence type="ECO:0000256" key="2">
    <source>
        <dbReference type="ARBA" id="ARBA00001946"/>
    </source>
</evidence>
<keyword evidence="5 10" id="KW-0808">Transferase</keyword>
<dbReference type="PROSITE" id="PS00793">
    <property type="entry name" value="DHPS_2"/>
    <property type="match status" value="1"/>
</dbReference>
<dbReference type="EC" id="2.5.1.15" evidence="4"/>
<dbReference type="InterPro" id="IPR000489">
    <property type="entry name" value="Pterin-binding_dom"/>
</dbReference>
<evidence type="ECO:0000256" key="5">
    <source>
        <dbReference type="ARBA" id="ARBA00022679"/>
    </source>
</evidence>
<dbReference type="PANTHER" id="PTHR20941">
    <property type="entry name" value="FOLATE SYNTHESIS PROTEINS"/>
    <property type="match status" value="1"/>
</dbReference>
<comment type="cofactor">
    <cofactor evidence="2">
        <name>Mg(2+)</name>
        <dbReference type="ChEBI" id="CHEBI:18420"/>
    </cofactor>
</comment>